<dbReference type="AlphaFoldDB" id="A0A3P1BKC1"/>
<dbReference type="PANTHER" id="PTHR12697">
    <property type="entry name" value="PBS LYASE HEAT-LIKE PROTEIN"/>
    <property type="match status" value="1"/>
</dbReference>
<dbReference type="OrthoDB" id="9806233at2"/>
<dbReference type="SUPFAM" id="SSF48371">
    <property type="entry name" value="ARM repeat"/>
    <property type="match status" value="2"/>
</dbReference>
<dbReference type="Gene3D" id="1.25.10.10">
    <property type="entry name" value="Leucine-rich Repeat Variant"/>
    <property type="match status" value="3"/>
</dbReference>
<name>A0A3P1BKC1_9BACT</name>
<feature type="signal peptide" evidence="1">
    <location>
        <begin position="1"/>
        <end position="20"/>
    </location>
</feature>
<protein>
    <submittedName>
        <fullName evidence="3">DUF1080 domain-containing protein</fullName>
    </submittedName>
</protein>
<evidence type="ECO:0000259" key="2">
    <source>
        <dbReference type="Pfam" id="PF06439"/>
    </source>
</evidence>
<dbReference type="InterPro" id="IPR004155">
    <property type="entry name" value="PBS_lyase_HEAT"/>
</dbReference>
<dbReference type="InterPro" id="IPR011989">
    <property type="entry name" value="ARM-like"/>
</dbReference>
<reference evidence="3 4" key="1">
    <citation type="submission" date="2018-11" db="EMBL/GenBank/DDBJ databases">
        <authorList>
            <person name="Zhou Z."/>
            <person name="Wang G."/>
        </authorList>
    </citation>
    <scope>NUCLEOTIDE SEQUENCE [LARGE SCALE GENOMIC DNA]</scope>
    <source>
        <strain evidence="3 4">KCTC52004</strain>
    </source>
</reference>
<dbReference type="RefSeq" id="WP_124877486.1">
    <property type="nucleotide sequence ID" value="NZ_RQJO01000010.1"/>
</dbReference>
<feature type="domain" description="3-keto-alpha-glucoside-1,2-lyase/3-keto-2-hydroxy-glucal hydratase" evidence="2">
    <location>
        <begin position="939"/>
        <end position="1125"/>
    </location>
</feature>
<feature type="chain" id="PRO_5018002241" evidence="1">
    <location>
        <begin position="21"/>
        <end position="1129"/>
    </location>
</feature>
<dbReference type="InterPro" id="IPR010496">
    <property type="entry name" value="AL/BT2_dom"/>
</dbReference>
<accession>A0A3P1BKC1</accession>
<proteinExistence type="predicted"/>
<dbReference type="SMART" id="SM00567">
    <property type="entry name" value="EZ_HEAT"/>
    <property type="match status" value="6"/>
</dbReference>
<comment type="caution">
    <text evidence="3">The sequence shown here is derived from an EMBL/GenBank/DDBJ whole genome shotgun (WGS) entry which is preliminary data.</text>
</comment>
<dbReference type="InterPro" id="IPR016024">
    <property type="entry name" value="ARM-type_fold"/>
</dbReference>
<keyword evidence="4" id="KW-1185">Reference proteome</keyword>
<dbReference type="Pfam" id="PF13646">
    <property type="entry name" value="HEAT_2"/>
    <property type="match status" value="1"/>
</dbReference>
<evidence type="ECO:0000313" key="4">
    <source>
        <dbReference type="Proteomes" id="UP000271925"/>
    </source>
</evidence>
<sequence>MKLHLFAFAGVMLLHNAGWAQPKPDQHPLENRVADNLAQMPAFDGKQLITNMEAIAALGSTGIQEMVSMLAAPGKGDNTSIEYALGGFSYYVTKPGKEVQRAMAVRAYGQALEKLSDPESKAFVISQLQIVGKDDAVVYLKPYLNDERLCAPAVRALVKINTPSAEKAVLQALKESQGTTQLSLVKALGDSRYQPAASALIPLVGESDKKVSKVAMYALARLAAPAAGPVLAKAAQESGYTYDVTEATASYLDYLHQLAVSGKKPQADALARKLLQESVGDKQVHTRTAALRLLVDFNKEKSLPLLTAAVADPSAQYRVAALKLATGLKNKAVNAQLAKLIEKNTGAIQADLITQLGATGDPALTSALGTGLKSADQAVRLAAISAVAQTGQQTALPALLELMKRGSSADITAVKDAILTIKGPQVVAQVTHSLTSMPAEARAALLSILGARAAESSVQQVMAQAQEKDSAISLAAAAALPSLVTKEQLPQLVTLLTNATQPKAIRSLQQAIVAATVSAGDSSQRTDLLVETMQQAPTAAQARFLGTLAGVGGPKALQIVQQSFDKGDGMVQPAAVAALADWTTPDAAPALLAIARQNSVAAESALNGYIAMINRLSFPADQRLLLLRDAMDVARTPQQKVEILKGVSRCRTFLALVFAGQYLDDPALQQQAAVTVWAVAAPNRDFTGKTVRTLLEKTGKLLNGPESESQRQAIQNRLLALPPGDGFVALFNGKDLTGWKGLVANPIKRSKMSADSLALKQQKADEIMRSGWSVKDGLLVFGGHGDNICTEKQYKDFEMLVDWKITKDGDAGVYLRGTPQVQIWDPARTNVGAQVGSGGLYNNQKFESKPLKKADNPVGEWNTFRIIMKGERVTVYLNGVLVTDNTVLENYWDRSLPIFPSEQLELQAHGTYVAYRNIYVKELPQPKPYALTEAEKKDGFELLFDGTDFSKWTGNTKDYVAEDGDMVWYNNGGKGNLYTQKEYSDFVFRFEFQLTPGANNGLGIRAPLTGDAAYAGMELQILDNDAEIYKKLEPYQYHGSVYGVIPAKRGALKPLGEWNYEEVTVKGNQVKVVLNGTQILNGDIAEASKNGTMDHKEHPGLLRKSGYIGFLGHGSVLRFRNIRVKELSK</sequence>
<organism evidence="3 4">
    <name type="scientific">Larkinella rosea</name>
    <dbReference type="NCBI Taxonomy" id="2025312"/>
    <lineage>
        <taxon>Bacteria</taxon>
        <taxon>Pseudomonadati</taxon>
        <taxon>Bacteroidota</taxon>
        <taxon>Cytophagia</taxon>
        <taxon>Cytophagales</taxon>
        <taxon>Spirosomataceae</taxon>
        <taxon>Larkinella</taxon>
    </lineage>
</organism>
<dbReference type="Pfam" id="PF06439">
    <property type="entry name" value="3keto-disac_hyd"/>
    <property type="match status" value="2"/>
</dbReference>
<evidence type="ECO:0000313" key="3">
    <source>
        <dbReference type="EMBL" id="RRB01024.1"/>
    </source>
</evidence>
<feature type="domain" description="3-keto-alpha-glucoside-1,2-lyase/3-keto-2-hydroxy-glucal hydratase" evidence="2">
    <location>
        <begin position="726"/>
        <end position="921"/>
    </location>
</feature>
<dbReference type="GO" id="GO:0016787">
    <property type="term" value="F:hydrolase activity"/>
    <property type="evidence" value="ECO:0007669"/>
    <property type="project" value="InterPro"/>
</dbReference>
<keyword evidence="1" id="KW-0732">Signal</keyword>
<gene>
    <name evidence="3" type="ORF">EHT25_22860</name>
</gene>
<dbReference type="EMBL" id="RQJO01000010">
    <property type="protein sequence ID" value="RRB01024.1"/>
    <property type="molecule type" value="Genomic_DNA"/>
</dbReference>
<dbReference type="PANTHER" id="PTHR12697:SF5">
    <property type="entry name" value="DEOXYHYPUSINE HYDROXYLASE"/>
    <property type="match status" value="1"/>
</dbReference>
<evidence type="ECO:0000256" key="1">
    <source>
        <dbReference type="SAM" id="SignalP"/>
    </source>
</evidence>
<dbReference type="GO" id="GO:0016491">
    <property type="term" value="F:oxidoreductase activity"/>
    <property type="evidence" value="ECO:0007669"/>
    <property type="project" value="TreeGrafter"/>
</dbReference>
<dbReference type="Gene3D" id="2.60.120.560">
    <property type="entry name" value="Exo-inulinase, domain 1"/>
    <property type="match status" value="2"/>
</dbReference>
<dbReference type="Proteomes" id="UP000271925">
    <property type="component" value="Unassembled WGS sequence"/>
</dbReference>